<dbReference type="PROSITE" id="PS51915">
    <property type="entry name" value="ZAD"/>
    <property type="match status" value="1"/>
</dbReference>
<feature type="domain" description="C2H2-type" evidence="11">
    <location>
        <begin position="359"/>
        <end position="386"/>
    </location>
</feature>
<dbReference type="AlphaFoldDB" id="A0A336MFJ6"/>
<feature type="binding site" evidence="10">
    <location>
        <position position="29"/>
    </location>
    <ligand>
        <name>Zn(2+)</name>
        <dbReference type="ChEBI" id="CHEBI:29105"/>
    </ligand>
</feature>
<dbReference type="SUPFAM" id="SSF57716">
    <property type="entry name" value="Glucocorticoid receptor-like (DNA-binding domain)"/>
    <property type="match status" value="1"/>
</dbReference>
<accession>A0A336MFJ6</accession>
<dbReference type="InterPro" id="IPR012934">
    <property type="entry name" value="Znf_AD"/>
</dbReference>
<evidence type="ECO:0000259" key="11">
    <source>
        <dbReference type="PROSITE" id="PS50157"/>
    </source>
</evidence>
<name>A0A336MFJ6_CULSO</name>
<keyword evidence="6" id="KW-0805">Transcription regulation</keyword>
<dbReference type="InterPro" id="IPR036236">
    <property type="entry name" value="Znf_C2H2_sf"/>
</dbReference>
<proteinExistence type="predicted"/>
<evidence type="ECO:0000256" key="6">
    <source>
        <dbReference type="ARBA" id="ARBA00023015"/>
    </source>
</evidence>
<evidence type="ECO:0000256" key="10">
    <source>
        <dbReference type="PROSITE-ProRule" id="PRU01263"/>
    </source>
</evidence>
<evidence type="ECO:0000256" key="3">
    <source>
        <dbReference type="ARBA" id="ARBA00022737"/>
    </source>
</evidence>
<dbReference type="FunFam" id="3.30.160.60:FF:001289">
    <property type="entry name" value="Zinc finger protein 574"/>
    <property type="match status" value="1"/>
</dbReference>
<keyword evidence="8" id="KW-0539">Nucleus</keyword>
<evidence type="ECO:0000256" key="2">
    <source>
        <dbReference type="ARBA" id="ARBA00022723"/>
    </source>
</evidence>
<gene>
    <name evidence="14" type="primary">CSON014658</name>
</gene>
<dbReference type="GO" id="GO:0008270">
    <property type="term" value="F:zinc ion binding"/>
    <property type="evidence" value="ECO:0007669"/>
    <property type="project" value="UniProtKB-UniRule"/>
</dbReference>
<dbReference type="GO" id="GO:0006357">
    <property type="term" value="P:regulation of transcription by RNA polymerase II"/>
    <property type="evidence" value="ECO:0007669"/>
    <property type="project" value="UniProtKB-ARBA"/>
</dbReference>
<evidence type="ECO:0000256" key="9">
    <source>
        <dbReference type="PROSITE-ProRule" id="PRU00042"/>
    </source>
</evidence>
<dbReference type="PROSITE" id="PS00028">
    <property type="entry name" value="ZINC_FINGER_C2H2_1"/>
    <property type="match status" value="5"/>
</dbReference>
<comment type="subcellular location">
    <subcellularLocation>
        <location evidence="1">Nucleus</location>
    </subcellularLocation>
</comment>
<keyword evidence="4 9" id="KW-0863">Zinc-finger</keyword>
<dbReference type="PANTHER" id="PTHR24379:SF121">
    <property type="entry name" value="C2H2-TYPE DOMAIN-CONTAINING PROTEIN"/>
    <property type="match status" value="1"/>
</dbReference>
<dbReference type="PANTHER" id="PTHR24379">
    <property type="entry name" value="KRAB AND ZINC FINGER DOMAIN-CONTAINING"/>
    <property type="match status" value="1"/>
</dbReference>
<dbReference type="EMBL" id="UFQT01000843">
    <property type="protein sequence ID" value="SSX27573.1"/>
    <property type="molecule type" value="Genomic_DNA"/>
</dbReference>
<feature type="binding site" evidence="10">
    <location>
        <position position="69"/>
    </location>
    <ligand>
        <name>Zn(2+)</name>
        <dbReference type="ChEBI" id="CHEBI:29105"/>
    </ligand>
</feature>
<evidence type="ECO:0000256" key="5">
    <source>
        <dbReference type="ARBA" id="ARBA00022833"/>
    </source>
</evidence>
<dbReference type="VEuPathDB" id="VectorBase:CSON014658"/>
<dbReference type="Gene3D" id="3.30.160.60">
    <property type="entry name" value="Classic Zinc Finger"/>
    <property type="match status" value="2"/>
</dbReference>
<protein>
    <submittedName>
        <fullName evidence="14">CSON014658 protein</fullName>
    </submittedName>
</protein>
<evidence type="ECO:0000256" key="4">
    <source>
        <dbReference type="ARBA" id="ARBA00022771"/>
    </source>
</evidence>
<sequence length="468" mass="54683">MSTKIELNFNSNSTMTTRIEIDESLCRICLLNDVNLVATVKSCAELIENVAQIKFLELPGMPENICSSCLEALENANQIKEMCRKSKMQLDDLSMVRCCLCSQNFASIEFLEDHSWKIHKCKINLGAENVSQDLDQVNRCPICRHSFTSWHDENFHRTCDLCFTTLTDDKAFEFHMETHFNDELKTETLKNVDSIQIPPRKRLKPSISMIDEIPCNENDENSMKLSEGLAESTSYPKNYLFGCCQCEFRSETAYARNLHFNENHKNLIQSQSESEFSCHLCKKFFQCEEDRLIHLQYDKKSIKCSLCSQIYESFQTFNGHFIEIHQLNLKHDCPNCDMAFQLFEELLDHMSLVHGEKPYDCKVCGKNFNQKKSMKEHSKRHEGVKQFQCYFCALMMLNRKDLQNHILKRHKNEKKFNFIHSHTPANPHFIARHVPKDFGTRGVSLITWLQQNAKLLQLKLKLFRTIKI</sequence>
<evidence type="ECO:0000256" key="8">
    <source>
        <dbReference type="ARBA" id="ARBA00023242"/>
    </source>
</evidence>
<evidence type="ECO:0000256" key="7">
    <source>
        <dbReference type="ARBA" id="ARBA00023163"/>
    </source>
</evidence>
<evidence type="ECO:0000256" key="1">
    <source>
        <dbReference type="ARBA" id="ARBA00004123"/>
    </source>
</evidence>
<dbReference type="InterPro" id="IPR013087">
    <property type="entry name" value="Znf_C2H2_type"/>
</dbReference>
<reference evidence="14" key="2">
    <citation type="submission" date="2018-07" db="EMBL/GenBank/DDBJ databases">
        <authorList>
            <person name="Quirk P.G."/>
            <person name="Krulwich T.A."/>
        </authorList>
    </citation>
    <scope>NUCLEOTIDE SEQUENCE</scope>
</reference>
<evidence type="ECO:0000313" key="14">
    <source>
        <dbReference type="EMBL" id="SSX27573.1"/>
    </source>
</evidence>
<dbReference type="EMBL" id="UFQS01000843">
    <property type="protein sequence ID" value="SSX07230.1"/>
    <property type="molecule type" value="Genomic_DNA"/>
</dbReference>
<dbReference type="Pfam" id="PF07776">
    <property type="entry name" value="zf-AD"/>
    <property type="match status" value="1"/>
</dbReference>
<feature type="binding site" evidence="10">
    <location>
        <position position="66"/>
    </location>
    <ligand>
        <name>Zn(2+)</name>
        <dbReference type="ChEBI" id="CHEBI:29105"/>
    </ligand>
</feature>
<feature type="domain" description="ZAD" evidence="12">
    <location>
        <begin position="24"/>
        <end position="93"/>
    </location>
</feature>
<keyword evidence="5 10" id="KW-0862">Zinc</keyword>
<organism evidence="14">
    <name type="scientific">Culicoides sonorensis</name>
    <name type="common">Biting midge</name>
    <dbReference type="NCBI Taxonomy" id="179676"/>
    <lineage>
        <taxon>Eukaryota</taxon>
        <taxon>Metazoa</taxon>
        <taxon>Ecdysozoa</taxon>
        <taxon>Arthropoda</taxon>
        <taxon>Hexapoda</taxon>
        <taxon>Insecta</taxon>
        <taxon>Pterygota</taxon>
        <taxon>Neoptera</taxon>
        <taxon>Endopterygota</taxon>
        <taxon>Diptera</taxon>
        <taxon>Nematocera</taxon>
        <taxon>Chironomoidea</taxon>
        <taxon>Ceratopogonidae</taxon>
        <taxon>Ceratopogoninae</taxon>
        <taxon>Culicoides</taxon>
        <taxon>Monoculicoides</taxon>
    </lineage>
</organism>
<feature type="binding site" evidence="10">
    <location>
        <position position="26"/>
    </location>
    <ligand>
        <name>Zn(2+)</name>
        <dbReference type="ChEBI" id="CHEBI:29105"/>
    </ligand>
</feature>
<dbReference type="PROSITE" id="PS50157">
    <property type="entry name" value="ZINC_FINGER_C2H2_2"/>
    <property type="match status" value="2"/>
</dbReference>
<dbReference type="SMART" id="SM00355">
    <property type="entry name" value="ZnF_C2H2"/>
    <property type="match status" value="8"/>
</dbReference>
<evidence type="ECO:0000313" key="13">
    <source>
        <dbReference type="EMBL" id="SSX07230.1"/>
    </source>
</evidence>
<reference evidence="13" key="1">
    <citation type="submission" date="2018-04" db="EMBL/GenBank/DDBJ databases">
        <authorList>
            <person name="Go L.Y."/>
            <person name="Mitchell J.A."/>
        </authorList>
    </citation>
    <scope>NUCLEOTIDE SEQUENCE</scope>
    <source>
        <tissue evidence="13">Whole organism</tissue>
    </source>
</reference>
<keyword evidence="2 10" id="KW-0479">Metal-binding</keyword>
<evidence type="ECO:0000259" key="12">
    <source>
        <dbReference type="PROSITE" id="PS51915"/>
    </source>
</evidence>
<dbReference type="GO" id="GO:0005634">
    <property type="term" value="C:nucleus"/>
    <property type="evidence" value="ECO:0007669"/>
    <property type="project" value="UniProtKB-SubCell"/>
</dbReference>
<dbReference type="SUPFAM" id="SSF57667">
    <property type="entry name" value="beta-beta-alpha zinc fingers"/>
    <property type="match status" value="1"/>
</dbReference>
<keyword evidence="3" id="KW-0677">Repeat</keyword>
<feature type="domain" description="C2H2-type" evidence="11">
    <location>
        <begin position="331"/>
        <end position="358"/>
    </location>
</feature>
<dbReference type="SMART" id="SM00868">
    <property type="entry name" value="zf-AD"/>
    <property type="match status" value="2"/>
</dbReference>
<keyword evidence="7" id="KW-0804">Transcription</keyword>